<organism evidence="1 2">
    <name type="scientific">Gymnopus androsaceus JB14</name>
    <dbReference type="NCBI Taxonomy" id="1447944"/>
    <lineage>
        <taxon>Eukaryota</taxon>
        <taxon>Fungi</taxon>
        <taxon>Dikarya</taxon>
        <taxon>Basidiomycota</taxon>
        <taxon>Agaricomycotina</taxon>
        <taxon>Agaricomycetes</taxon>
        <taxon>Agaricomycetidae</taxon>
        <taxon>Agaricales</taxon>
        <taxon>Marasmiineae</taxon>
        <taxon>Omphalotaceae</taxon>
        <taxon>Gymnopus</taxon>
    </lineage>
</organism>
<keyword evidence="2" id="KW-1185">Reference proteome</keyword>
<protein>
    <submittedName>
        <fullName evidence="1">Uncharacterized protein</fullName>
    </submittedName>
</protein>
<name>A0A6A4HB74_9AGAR</name>
<accession>A0A6A4HB74</accession>
<sequence>MLSAAGASVSGTGSQYLQLETILFHHPSQTHKVFSRSVKQFVDPLEIQIHLLQRLVWRRRVWLTSGFDHVQKLWTYQHRTDKGQRV</sequence>
<dbReference type="Proteomes" id="UP000799118">
    <property type="component" value="Unassembled WGS sequence"/>
</dbReference>
<dbReference type="AlphaFoldDB" id="A0A6A4HB74"/>
<evidence type="ECO:0000313" key="2">
    <source>
        <dbReference type="Proteomes" id="UP000799118"/>
    </source>
</evidence>
<gene>
    <name evidence="1" type="ORF">BT96DRAFT_923137</name>
</gene>
<reference evidence="1" key="1">
    <citation type="journal article" date="2019" name="Environ. Microbiol.">
        <title>Fungal ecological strategies reflected in gene transcription - a case study of two litter decomposers.</title>
        <authorList>
            <person name="Barbi F."/>
            <person name="Kohler A."/>
            <person name="Barry K."/>
            <person name="Baskaran P."/>
            <person name="Daum C."/>
            <person name="Fauchery L."/>
            <person name="Ihrmark K."/>
            <person name="Kuo A."/>
            <person name="LaButti K."/>
            <person name="Lipzen A."/>
            <person name="Morin E."/>
            <person name="Grigoriev I.V."/>
            <person name="Henrissat B."/>
            <person name="Lindahl B."/>
            <person name="Martin F."/>
        </authorList>
    </citation>
    <scope>NUCLEOTIDE SEQUENCE</scope>
    <source>
        <strain evidence="1">JB14</strain>
    </source>
</reference>
<proteinExistence type="predicted"/>
<dbReference type="EMBL" id="ML769539">
    <property type="protein sequence ID" value="KAE9395000.1"/>
    <property type="molecule type" value="Genomic_DNA"/>
</dbReference>
<evidence type="ECO:0000313" key="1">
    <source>
        <dbReference type="EMBL" id="KAE9395000.1"/>
    </source>
</evidence>